<gene>
    <name evidence="2" type="ORF">RDI58_021079</name>
</gene>
<feature type="transmembrane region" description="Helical" evidence="1">
    <location>
        <begin position="6"/>
        <end position="27"/>
    </location>
</feature>
<evidence type="ECO:0000313" key="2">
    <source>
        <dbReference type="EMBL" id="KAK6783282.1"/>
    </source>
</evidence>
<dbReference type="AlphaFoldDB" id="A0AAN8Y8G2"/>
<organism evidence="2 3">
    <name type="scientific">Solanum bulbocastanum</name>
    <name type="common">Wild potato</name>
    <dbReference type="NCBI Taxonomy" id="147425"/>
    <lineage>
        <taxon>Eukaryota</taxon>
        <taxon>Viridiplantae</taxon>
        <taxon>Streptophyta</taxon>
        <taxon>Embryophyta</taxon>
        <taxon>Tracheophyta</taxon>
        <taxon>Spermatophyta</taxon>
        <taxon>Magnoliopsida</taxon>
        <taxon>eudicotyledons</taxon>
        <taxon>Gunneridae</taxon>
        <taxon>Pentapetalae</taxon>
        <taxon>asterids</taxon>
        <taxon>lamiids</taxon>
        <taxon>Solanales</taxon>
        <taxon>Solanaceae</taxon>
        <taxon>Solanoideae</taxon>
        <taxon>Solaneae</taxon>
        <taxon>Solanum</taxon>
    </lineage>
</organism>
<keyword evidence="3" id="KW-1185">Reference proteome</keyword>
<comment type="caution">
    <text evidence="2">The sequence shown here is derived from an EMBL/GenBank/DDBJ whole genome shotgun (WGS) entry which is preliminary data.</text>
</comment>
<reference evidence="2 3" key="1">
    <citation type="submission" date="2024-02" db="EMBL/GenBank/DDBJ databases">
        <title>de novo genome assembly of Solanum bulbocastanum strain 11H21.</title>
        <authorList>
            <person name="Hosaka A.J."/>
        </authorList>
    </citation>
    <scope>NUCLEOTIDE SEQUENCE [LARGE SCALE GENOMIC DNA]</scope>
    <source>
        <tissue evidence="2">Young leaves</tissue>
    </source>
</reference>
<proteinExistence type="predicted"/>
<dbReference type="EMBL" id="JBANQN010000008">
    <property type="protein sequence ID" value="KAK6783282.1"/>
    <property type="molecule type" value="Genomic_DNA"/>
</dbReference>
<keyword evidence="1" id="KW-1133">Transmembrane helix</keyword>
<protein>
    <submittedName>
        <fullName evidence="2">Uncharacterized protein</fullName>
    </submittedName>
</protein>
<accession>A0AAN8Y8G2</accession>
<keyword evidence="1" id="KW-0812">Transmembrane</keyword>
<evidence type="ECO:0000256" key="1">
    <source>
        <dbReference type="SAM" id="Phobius"/>
    </source>
</evidence>
<evidence type="ECO:0000313" key="3">
    <source>
        <dbReference type="Proteomes" id="UP001371456"/>
    </source>
</evidence>
<dbReference type="Proteomes" id="UP001371456">
    <property type="component" value="Unassembled WGS sequence"/>
</dbReference>
<sequence length="47" mass="5156">MRQGALRWHVYGVVLIATLTVLMEVLVRPEIVVESCSVPGGVNHQTP</sequence>
<keyword evidence="1" id="KW-0472">Membrane</keyword>
<name>A0AAN8Y8G2_SOLBU</name>